<feature type="domain" description="SbsA Ig-like" evidence="2">
    <location>
        <begin position="34"/>
        <end position="130"/>
    </location>
</feature>
<name>A0ABT3RQU4_9BACT</name>
<comment type="caution">
    <text evidence="3">The sequence shown here is derived from an EMBL/GenBank/DDBJ whole genome shotgun (WGS) entry which is preliminary data.</text>
</comment>
<accession>A0ABT3RQU4</accession>
<protein>
    <submittedName>
        <fullName evidence="3">Ig-like domain-containing protein</fullName>
    </submittedName>
</protein>
<evidence type="ECO:0000313" key="3">
    <source>
        <dbReference type="EMBL" id="MCX2743632.1"/>
    </source>
</evidence>
<dbReference type="InterPro" id="IPR032812">
    <property type="entry name" value="SbsA_Ig"/>
</dbReference>
<dbReference type="Gene3D" id="3.40.50.1820">
    <property type="entry name" value="alpha/beta hydrolase"/>
    <property type="match status" value="1"/>
</dbReference>
<dbReference type="InterPro" id="IPR029058">
    <property type="entry name" value="AB_hydrolase_fold"/>
</dbReference>
<dbReference type="PANTHER" id="PTHR35560:SF3">
    <property type="entry name" value="PEPTIDASE S9 PROLYL OLIGOPEPTIDASE CATALYTIC DOMAIN-CONTAINING PROTEIN"/>
    <property type="match status" value="1"/>
</dbReference>
<dbReference type="RefSeq" id="WP_266056031.1">
    <property type="nucleotide sequence ID" value="NZ_JAPFQN010000004.1"/>
</dbReference>
<sequence>MRYLYLLSFLILIIPGGCSEDENQAPEINLISSTINGSSLQNGMTGVSPTAEIVLTFSSAIDLNAFRNNFSISSGTQEADYSLSLQNASTRITVQLGAEYNTTYDLILNSAIIGSNGGVLSGGLNLSFTTAENDLINDPCLSGGNCENTFTIIADDNTESYFNYYANYPLQTELGISENITKAIIVIHGINRNGDDYFNYLSNTLSELNMHENTLLISPSFEETPQSNGFNYWSGSGWRSGGNSSNSTSISSFTVIDKMVGELLNNSNFPNLTEIVVTGHSSGGLFTHLYSSSSKVEDPVITYMVANSQFFYYPDARRYNESTSSFYTVENCTGIDFWPYGYSATPAYLSGVSKESFDLQWRTRNVIYLLGNGDQADPTLNTDDCQAIVLGSTRFNRGKNILRYLNNFYPNSNAHSEIIVEGIGHDGQGMYSSEEFKNWLGGL</sequence>
<dbReference type="Pfam" id="PF13205">
    <property type="entry name" value="Big_5"/>
    <property type="match status" value="1"/>
</dbReference>
<keyword evidence="1" id="KW-0732">Signal</keyword>
<gene>
    <name evidence="3" type="ORF">OO013_07140</name>
</gene>
<organism evidence="3 4">
    <name type="scientific">Mangrovivirga halotolerans</name>
    <dbReference type="NCBI Taxonomy" id="2993936"/>
    <lineage>
        <taxon>Bacteria</taxon>
        <taxon>Pseudomonadati</taxon>
        <taxon>Bacteroidota</taxon>
        <taxon>Cytophagia</taxon>
        <taxon>Cytophagales</taxon>
        <taxon>Mangrovivirgaceae</taxon>
        <taxon>Mangrovivirga</taxon>
    </lineage>
</organism>
<dbReference type="SUPFAM" id="SSF53474">
    <property type="entry name" value="alpha/beta-Hydrolases"/>
    <property type="match status" value="1"/>
</dbReference>
<evidence type="ECO:0000259" key="2">
    <source>
        <dbReference type="Pfam" id="PF13205"/>
    </source>
</evidence>
<dbReference type="EMBL" id="JAPFQN010000004">
    <property type="protein sequence ID" value="MCX2743632.1"/>
    <property type="molecule type" value="Genomic_DNA"/>
</dbReference>
<dbReference type="Proteomes" id="UP001209885">
    <property type="component" value="Unassembled WGS sequence"/>
</dbReference>
<evidence type="ECO:0000256" key="1">
    <source>
        <dbReference type="ARBA" id="ARBA00022729"/>
    </source>
</evidence>
<evidence type="ECO:0000313" key="4">
    <source>
        <dbReference type="Proteomes" id="UP001209885"/>
    </source>
</evidence>
<reference evidence="3 4" key="1">
    <citation type="submission" date="2022-11" db="EMBL/GenBank/DDBJ databases">
        <title>The characterization of three novel Bacteroidetes species and genomic analysis of their roles in tidal elemental geochemical cycles.</title>
        <authorList>
            <person name="Ma K."/>
        </authorList>
    </citation>
    <scope>NUCLEOTIDE SEQUENCE [LARGE SCALE GENOMIC DNA]</scope>
    <source>
        <strain evidence="3 4">M17</strain>
    </source>
</reference>
<proteinExistence type="predicted"/>
<dbReference type="PANTHER" id="PTHR35560">
    <property type="entry name" value="BLL0132 PROTEIN"/>
    <property type="match status" value="1"/>
</dbReference>
<keyword evidence="4" id="KW-1185">Reference proteome</keyword>